<organism evidence="5 6">
    <name type="scientific">Saccharothrix hoggarensis</name>
    <dbReference type="NCBI Taxonomy" id="913853"/>
    <lineage>
        <taxon>Bacteria</taxon>
        <taxon>Bacillati</taxon>
        <taxon>Actinomycetota</taxon>
        <taxon>Actinomycetes</taxon>
        <taxon>Pseudonocardiales</taxon>
        <taxon>Pseudonocardiaceae</taxon>
        <taxon>Saccharothrix</taxon>
    </lineage>
</organism>
<feature type="region of interest" description="Disordered" evidence="3">
    <location>
        <begin position="1052"/>
        <end position="1111"/>
    </location>
</feature>
<dbReference type="Gene3D" id="3.40.50.1820">
    <property type="entry name" value="alpha/beta hydrolase"/>
    <property type="match status" value="1"/>
</dbReference>
<proteinExistence type="predicted"/>
<protein>
    <submittedName>
        <fullName evidence="5">Amino acid adenylation domain-containing protein</fullName>
    </submittedName>
</protein>
<dbReference type="NCBIfam" id="TIGR01733">
    <property type="entry name" value="AA-adenyl-dom"/>
    <property type="match status" value="1"/>
</dbReference>
<feature type="compositionally biased region" description="Basic and acidic residues" evidence="3">
    <location>
        <begin position="1067"/>
        <end position="1090"/>
    </location>
</feature>
<dbReference type="Gene3D" id="3.40.50.150">
    <property type="entry name" value="Vaccinia Virus protein VP39"/>
    <property type="match status" value="1"/>
</dbReference>
<dbReference type="EMBL" id="JBHTLK010000114">
    <property type="protein sequence ID" value="MFD1149636.1"/>
    <property type="molecule type" value="Genomic_DNA"/>
</dbReference>
<dbReference type="SUPFAM" id="SSF53474">
    <property type="entry name" value="alpha/beta-Hydrolases"/>
    <property type="match status" value="1"/>
</dbReference>
<dbReference type="Pfam" id="PF13193">
    <property type="entry name" value="AMP-binding_C"/>
    <property type="match status" value="2"/>
</dbReference>
<evidence type="ECO:0000256" key="3">
    <source>
        <dbReference type="SAM" id="MobiDB-lite"/>
    </source>
</evidence>
<evidence type="ECO:0000256" key="1">
    <source>
        <dbReference type="ARBA" id="ARBA00022450"/>
    </source>
</evidence>
<dbReference type="SUPFAM" id="SSF56801">
    <property type="entry name" value="Acetyl-CoA synthetase-like"/>
    <property type="match status" value="1"/>
</dbReference>
<dbReference type="InterPro" id="IPR029058">
    <property type="entry name" value="AB_hydrolase_fold"/>
</dbReference>
<dbReference type="SUPFAM" id="SSF47336">
    <property type="entry name" value="ACP-like"/>
    <property type="match status" value="1"/>
</dbReference>
<dbReference type="Proteomes" id="UP001597168">
    <property type="component" value="Unassembled WGS sequence"/>
</dbReference>
<name>A0ABW3QXX7_9PSEU</name>
<dbReference type="PANTHER" id="PTHR45527:SF1">
    <property type="entry name" value="FATTY ACID SYNTHASE"/>
    <property type="match status" value="1"/>
</dbReference>
<feature type="domain" description="Carrier" evidence="4">
    <location>
        <begin position="822"/>
        <end position="897"/>
    </location>
</feature>
<dbReference type="InterPro" id="IPR045851">
    <property type="entry name" value="AMP-bd_C_sf"/>
</dbReference>
<dbReference type="Pfam" id="PF00550">
    <property type="entry name" value="PP-binding"/>
    <property type="match status" value="1"/>
</dbReference>
<dbReference type="InterPro" id="IPR029063">
    <property type="entry name" value="SAM-dependent_MTases_sf"/>
</dbReference>
<reference evidence="6" key="1">
    <citation type="journal article" date="2019" name="Int. J. Syst. Evol. Microbiol.">
        <title>The Global Catalogue of Microorganisms (GCM) 10K type strain sequencing project: providing services to taxonomists for standard genome sequencing and annotation.</title>
        <authorList>
            <consortium name="The Broad Institute Genomics Platform"/>
            <consortium name="The Broad Institute Genome Sequencing Center for Infectious Disease"/>
            <person name="Wu L."/>
            <person name="Ma J."/>
        </authorList>
    </citation>
    <scope>NUCLEOTIDE SEQUENCE [LARGE SCALE GENOMIC DNA]</scope>
    <source>
        <strain evidence="6">CCUG 60214</strain>
    </source>
</reference>
<evidence type="ECO:0000313" key="5">
    <source>
        <dbReference type="EMBL" id="MFD1149636.1"/>
    </source>
</evidence>
<dbReference type="InterPro" id="IPR000873">
    <property type="entry name" value="AMP-dep_synth/lig_dom"/>
</dbReference>
<keyword evidence="2" id="KW-0597">Phosphoprotein</keyword>
<evidence type="ECO:0000259" key="4">
    <source>
        <dbReference type="PROSITE" id="PS50075"/>
    </source>
</evidence>
<dbReference type="SUPFAM" id="SSF53335">
    <property type="entry name" value="S-adenosyl-L-methionine-dependent methyltransferases"/>
    <property type="match status" value="1"/>
</dbReference>
<dbReference type="InterPro" id="IPR010071">
    <property type="entry name" value="AA_adenyl_dom"/>
</dbReference>
<dbReference type="PROSITE" id="PS00012">
    <property type="entry name" value="PHOSPHOPANTETHEINE"/>
    <property type="match status" value="1"/>
</dbReference>
<dbReference type="Pfam" id="PF00501">
    <property type="entry name" value="AMP-binding"/>
    <property type="match status" value="1"/>
</dbReference>
<dbReference type="Gene3D" id="3.40.50.980">
    <property type="match status" value="2"/>
</dbReference>
<comment type="caution">
    <text evidence="5">The sequence shown here is derived from an EMBL/GenBank/DDBJ whole genome shotgun (WGS) entry which is preliminary data.</text>
</comment>
<evidence type="ECO:0000256" key="2">
    <source>
        <dbReference type="ARBA" id="ARBA00022553"/>
    </source>
</evidence>
<sequence length="1111" mass="118942">MITDPTPGWNDTAHDVPAVTLPDLFEAQAARTPDAEAVRFDGEVVTYRELDERANRLAHLLVARGAGPGGIVAVDLPRSVALVVALHAVHKAGAAYLPLDGADPVERVRRQLLDAAPVTVLTTVAQAAGRYPSDAHVVAVDSPDTVADVARRPATSPARSGVTTATPAYVIYTSGSTGRPKGVVVQHGAIVNRLVWMQHQYPIAAGDRVVQKTPCTFDVSVWEFFWPLTVGATLCVARPGGHRDSRYLADLIRAERITVAHFVPSMLDVFLDEPSAADCPSLELVVCSGEALSAELRDRFFRGSSARLENLYGPTEAAVDVTYHSCSPDDAEPVVPIGRPVWNTRVHVLDDRMREATEGELYLGGAQLALGYLNRPGLTAERFVADPFGPPGARLYRTGDLGRRRPDGAVEYLGRADDQVKIRGMRVELGEVESALAAHPAVARAAVAVHRDGSGSAVPVAYAVPDGSRAGAVRTLVTWAAEGSTPDLPLHRVGRDVVMFGRSRSEAEFLHEEIFTRREYLRGGITLPPDAVVFDVGAHIGYFALQLSQECPRGTVYCFEPIPELFATLSANCALHGVDARLFNCGIADRAGTDTFTYYPELSIMSGRFAEEAADRAVVETYLRNGLAAEAGSEAGAVAAPDLTDLLTDRLRATRVTCELRTVSDVIDEHGVRRVDLLKVDAERSELEVLRGVRAEHWPRVAQVVAEVHDEGGRLDAVLDLLRRQGFTVDVDLSDPLRGTGLVNVFARRPDAPAPAPVVRERSWAVPEALVEDLLDHLRDRLPEHMVPVSVTLLDRLPLTPSGKLDRRALPRPRTATSAGRAPNGVREHVLCEFFADALGLPSVSPDDNLLRLGAHSLLMAKLAARVRAALGGAVVLSDVLRESTVADLVRLAGAPDGGYYEPVVALRLHGKLPPLFAVHGADGLGRHFAALLDHLEPGRPVYALQARGLNGDGPVASSLREAAAEYVARVRAIQRRGPYHLAGTSTGAVIAREMAAVLRADGHEVVLVPVDGTPAGANPTAALLDAQAAAMGADRAAAVAEVTRRFADLLRDHNTDHTHTTGRTDSTGRTDTADHTHTAGEPSRTRADDLVPVTTRPAGDRAPTAPESLT</sequence>
<dbReference type="InterPro" id="IPR020845">
    <property type="entry name" value="AMP-binding_CS"/>
</dbReference>
<dbReference type="PROSITE" id="PS50075">
    <property type="entry name" value="CARRIER"/>
    <property type="match status" value="1"/>
</dbReference>
<dbReference type="Gene3D" id="2.30.38.10">
    <property type="entry name" value="Luciferase, Domain 3"/>
    <property type="match status" value="1"/>
</dbReference>
<dbReference type="Pfam" id="PF05050">
    <property type="entry name" value="Methyltransf_21"/>
    <property type="match status" value="1"/>
</dbReference>
<dbReference type="NCBIfam" id="TIGR01444">
    <property type="entry name" value="fkbM_fam"/>
    <property type="match status" value="1"/>
</dbReference>
<dbReference type="Pfam" id="PF00975">
    <property type="entry name" value="Thioesterase"/>
    <property type="match status" value="1"/>
</dbReference>
<gene>
    <name evidence="5" type="ORF">ACFQ3T_21080</name>
</gene>
<dbReference type="InterPro" id="IPR036736">
    <property type="entry name" value="ACP-like_sf"/>
</dbReference>
<dbReference type="PROSITE" id="PS00455">
    <property type="entry name" value="AMP_BINDING"/>
    <property type="match status" value="1"/>
</dbReference>
<dbReference type="InterPro" id="IPR009081">
    <property type="entry name" value="PP-bd_ACP"/>
</dbReference>
<keyword evidence="1" id="KW-0596">Phosphopantetheine</keyword>
<accession>A0ABW3QXX7</accession>
<dbReference type="RefSeq" id="WP_380725038.1">
    <property type="nucleotide sequence ID" value="NZ_JBHTLK010000114.1"/>
</dbReference>
<keyword evidence="6" id="KW-1185">Reference proteome</keyword>
<dbReference type="InterPro" id="IPR006162">
    <property type="entry name" value="Ppantetheine_attach_site"/>
</dbReference>
<dbReference type="CDD" id="cd17646">
    <property type="entry name" value="A_NRPS_AB3403-like"/>
    <property type="match status" value="1"/>
</dbReference>
<dbReference type="PANTHER" id="PTHR45527">
    <property type="entry name" value="NONRIBOSOMAL PEPTIDE SYNTHETASE"/>
    <property type="match status" value="1"/>
</dbReference>
<dbReference type="InterPro" id="IPR001031">
    <property type="entry name" value="Thioesterase"/>
</dbReference>
<dbReference type="InterPro" id="IPR025110">
    <property type="entry name" value="AMP-bd_C"/>
</dbReference>
<dbReference type="Gene3D" id="3.30.300.30">
    <property type="match status" value="1"/>
</dbReference>
<evidence type="ECO:0000313" key="6">
    <source>
        <dbReference type="Proteomes" id="UP001597168"/>
    </source>
</evidence>
<dbReference type="InterPro" id="IPR006342">
    <property type="entry name" value="FkbM_mtfrase"/>
</dbReference>